<dbReference type="PROSITE" id="PS01125">
    <property type="entry name" value="ROK"/>
    <property type="match status" value="1"/>
</dbReference>
<dbReference type="PANTHER" id="PTHR18964:SF149">
    <property type="entry name" value="BIFUNCTIONAL UDP-N-ACETYLGLUCOSAMINE 2-EPIMERASE_N-ACETYLMANNOSAMINE KINASE"/>
    <property type="match status" value="1"/>
</dbReference>
<dbReference type="GO" id="GO:0016301">
    <property type="term" value="F:kinase activity"/>
    <property type="evidence" value="ECO:0007669"/>
    <property type="project" value="UniProtKB-KW"/>
</dbReference>
<evidence type="ECO:0000313" key="3">
    <source>
        <dbReference type="EMBL" id="MBP2377464.1"/>
    </source>
</evidence>
<comment type="similarity">
    <text evidence="1">Belongs to the ROK (NagC/XylR) family.</text>
</comment>
<evidence type="ECO:0000313" key="4">
    <source>
        <dbReference type="Proteomes" id="UP000703720"/>
    </source>
</evidence>
<gene>
    <name evidence="3" type="ORF">JOF42_000959</name>
</gene>
<dbReference type="RefSeq" id="WP_210096811.1">
    <property type="nucleotide sequence ID" value="NZ_BAAAIO010000001.1"/>
</dbReference>
<dbReference type="InterPro" id="IPR000600">
    <property type="entry name" value="ROK"/>
</dbReference>
<comment type="caution">
    <text evidence="3">The sequence shown here is derived from an EMBL/GenBank/DDBJ whole genome shotgun (WGS) entry which is preliminary data.</text>
</comment>
<protein>
    <submittedName>
        <fullName evidence="3">NBD/HSP70 family sugar kinase</fullName>
    </submittedName>
</protein>
<dbReference type="Pfam" id="PF00480">
    <property type="entry name" value="ROK"/>
    <property type="match status" value="1"/>
</dbReference>
<evidence type="ECO:0000259" key="2">
    <source>
        <dbReference type="Pfam" id="PF00325"/>
    </source>
</evidence>
<dbReference type="Proteomes" id="UP000703720">
    <property type="component" value="Unassembled WGS sequence"/>
</dbReference>
<dbReference type="InterPro" id="IPR012318">
    <property type="entry name" value="HTH_CRP"/>
</dbReference>
<proteinExistence type="inferred from homology"/>
<dbReference type="EMBL" id="JAGIOA010000001">
    <property type="protein sequence ID" value="MBP2377464.1"/>
    <property type="molecule type" value="Genomic_DNA"/>
</dbReference>
<sequence length="369" mass="38089">MTNRGTEKALPEHTRQVNRSLILRTLFRSDAMSRADLARATGLTRVSVSRIVDHLAAEGVVRESGPSPEGRVGKPSTLIALNPDSYHVVTLDLSAYAELSGAIMNLDGEVVHSTSVPTDGARGAALVDKVCALASVLVKRSTVRVLGVGIGSPGVVNTEGVVLEAVAFDWHGLDLGAALSAAVSVPVHIANDANAAALAARTYGQPGVDNLALVRIGQGIGSGVIVGGALVTGDRFTAGEIGHVLVDEGGEVCRCGRRGCLEVVAAVPYVRRLLAEPDASADEILTRAGRALGRVLTPVVAALGLEQVVLSGPLDIVGGVFLDETRAAIEHEALAIVTDDFEIRVAVRGDDIVLLGGTALVVAEELGIR</sequence>
<dbReference type="SUPFAM" id="SSF53067">
    <property type="entry name" value="Actin-like ATPase domain"/>
    <property type="match status" value="1"/>
</dbReference>
<dbReference type="InterPro" id="IPR036390">
    <property type="entry name" value="WH_DNA-bd_sf"/>
</dbReference>
<keyword evidence="3" id="KW-0418">Kinase</keyword>
<dbReference type="InterPro" id="IPR036388">
    <property type="entry name" value="WH-like_DNA-bd_sf"/>
</dbReference>
<organism evidence="3 4">
    <name type="scientific">Microbacterium phyllosphaerae</name>
    <dbReference type="NCBI Taxonomy" id="124798"/>
    <lineage>
        <taxon>Bacteria</taxon>
        <taxon>Bacillati</taxon>
        <taxon>Actinomycetota</taxon>
        <taxon>Actinomycetes</taxon>
        <taxon>Micrococcales</taxon>
        <taxon>Microbacteriaceae</taxon>
        <taxon>Microbacterium</taxon>
    </lineage>
</organism>
<dbReference type="Pfam" id="PF00325">
    <property type="entry name" value="Crp"/>
    <property type="match status" value="1"/>
</dbReference>
<evidence type="ECO:0000256" key="1">
    <source>
        <dbReference type="ARBA" id="ARBA00006479"/>
    </source>
</evidence>
<dbReference type="PANTHER" id="PTHR18964">
    <property type="entry name" value="ROK (REPRESSOR, ORF, KINASE) FAMILY"/>
    <property type="match status" value="1"/>
</dbReference>
<dbReference type="InterPro" id="IPR043129">
    <property type="entry name" value="ATPase_NBD"/>
</dbReference>
<keyword evidence="4" id="KW-1185">Reference proteome</keyword>
<dbReference type="Gene3D" id="1.10.10.10">
    <property type="entry name" value="Winged helix-like DNA-binding domain superfamily/Winged helix DNA-binding domain"/>
    <property type="match status" value="1"/>
</dbReference>
<dbReference type="SUPFAM" id="SSF46785">
    <property type="entry name" value="Winged helix' DNA-binding domain"/>
    <property type="match status" value="1"/>
</dbReference>
<keyword evidence="3" id="KW-0808">Transferase</keyword>
<feature type="domain" description="HTH crp-type" evidence="2">
    <location>
        <begin position="31"/>
        <end position="60"/>
    </location>
</feature>
<name>A0ABS4WMM9_9MICO</name>
<dbReference type="Gene3D" id="3.30.420.40">
    <property type="match status" value="2"/>
</dbReference>
<dbReference type="InterPro" id="IPR049874">
    <property type="entry name" value="ROK_cs"/>
</dbReference>
<reference evidence="3 4" key="1">
    <citation type="submission" date="2021-03" db="EMBL/GenBank/DDBJ databases">
        <title>Sequencing the genomes of 1000 actinobacteria strains.</title>
        <authorList>
            <person name="Klenk H.-P."/>
        </authorList>
    </citation>
    <scope>NUCLEOTIDE SEQUENCE [LARGE SCALE GENOMIC DNA]</scope>
    <source>
        <strain evidence="3 4">DSM 13468</strain>
    </source>
</reference>
<accession>A0ABS4WMM9</accession>